<feature type="chain" id="PRO_5014811580" evidence="1">
    <location>
        <begin position="26"/>
        <end position="68"/>
    </location>
</feature>
<proteinExistence type="predicted"/>
<name>A0A2M4CES5_9DIPT</name>
<sequence length="68" mass="7989">MHRNRQRPPLHILVVLVLALDLVPFFEDWCVNRRDPANQTSYADKRRDDCDIRARLGNGCFHGMVRLT</sequence>
<evidence type="ECO:0000256" key="1">
    <source>
        <dbReference type="SAM" id="SignalP"/>
    </source>
</evidence>
<reference evidence="2" key="1">
    <citation type="submission" date="2018-01" db="EMBL/GenBank/DDBJ databases">
        <title>An insight into the sialome of Amazonian anophelines.</title>
        <authorList>
            <person name="Ribeiro J.M."/>
            <person name="Scarpassa V."/>
            <person name="Calvo E."/>
        </authorList>
    </citation>
    <scope>NUCLEOTIDE SEQUENCE</scope>
    <source>
        <tissue evidence="2">Salivary glands</tissue>
    </source>
</reference>
<keyword evidence="1" id="KW-0732">Signal</keyword>
<evidence type="ECO:0000313" key="2">
    <source>
        <dbReference type="EMBL" id="MBW63832.1"/>
    </source>
</evidence>
<accession>A0A2M4CES5</accession>
<dbReference type="AlphaFoldDB" id="A0A2M4CES5"/>
<organism evidence="2">
    <name type="scientific">Anopheles marajoara</name>
    <dbReference type="NCBI Taxonomy" id="58244"/>
    <lineage>
        <taxon>Eukaryota</taxon>
        <taxon>Metazoa</taxon>
        <taxon>Ecdysozoa</taxon>
        <taxon>Arthropoda</taxon>
        <taxon>Hexapoda</taxon>
        <taxon>Insecta</taxon>
        <taxon>Pterygota</taxon>
        <taxon>Neoptera</taxon>
        <taxon>Endopterygota</taxon>
        <taxon>Diptera</taxon>
        <taxon>Nematocera</taxon>
        <taxon>Culicoidea</taxon>
        <taxon>Culicidae</taxon>
        <taxon>Anophelinae</taxon>
        <taxon>Anopheles</taxon>
    </lineage>
</organism>
<dbReference type="EMBL" id="GGFJ01014691">
    <property type="protein sequence ID" value="MBW63832.1"/>
    <property type="molecule type" value="Transcribed_RNA"/>
</dbReference>
<feature type="signal peptide" evidence="1">
    <location>
        <begin position="1"/>
        <end position="25"/>
    </location>
</feature>
<protein>
    <submittedName>
        <fullName evidence="2">Putative secreted protein</fullName>
    </submittedName>
</protein>